<evidence type="ECO:0000256" key="1">
    <source>
        <dbReference type="ARBA" id="ARBA00022908"/>
    </source>
</evidence>
<organism evidence="6 7">
    <name type="scientific">Lysobacter soli</name>
    <dbReference type="NCBI Taxonomy" id="453783"/>
    <lineage>
        <taxon>Bacteria</taxon>
        <taxon>Pseudomonadati</taxon>
        <taxon>Pseudomonadota</taxon>
        <taxon>Gammaproteobacteria</taxon>
        <taxon>Lysobacterales</taxon>
        <taxon>Lysobacteraceae</taxon>
        <taxon>Lysobacter</taxon>
    </lineage>
</organism>
<reference evidence="6 7" key="1">
    <citation type="submission" date="2018-08" db="EMBL/GenBank/DDBJ databases">
        <title>Lysobacter soli KCTC 22011, whole genome shotgun sequence.</title>
        <authorList>
            <person name="Zhang X."/>
            <person name="Feng G."/>
            <person name="Zhu H."/>
        </authorList>
    </citation>
    <scope>NUCLEOTIDE SEQUENCE [LARGE SCALE GENOMIC DNA]</scope>
    <source>
        <strain evidence="6 7">KCTC 22011</strain>
    </source>
</reference>
<keyword evidence="3" id="KW-0238">DNA-binding</keyword>
<dbReference type="InterPro" id="IPR044068">
    <property type="entry name" value="CB"/>
</dbReference>
<feature type="region of interest" description="Disordered" evidence="4">
    <location>
        <begin position="371"/>
        <end position="407"/>
    </location>
</feature>
<evidence type="ECO:0000256" key="2">
    <source>
        <dbReference type="ARBA" id="ARBA00023172"/>
    </source>
</evidence>
<dbReference type="Pfam" id="PF20172">
    <property type="entry name" value="DUF6538"/>
    <property type="match status" value="1"/>
</dbReference>
<keyword evidence="7" id="KW-1185">Reference proteome</keyword>
<evidence type="ECO:0000313" key="7">
    <source>
        <dbReference type="Proteomes" id="UP000256829"/>
    </source>
</evidence>
<dbReference type="InterPro" id="IPR011010">
    <property type="entry name" value="DNA_brk_join_enz"/>
</dbReference>
<dbReference type="GO" id="GO:0003677">
    <property type="term" value="F:DNA binding"/>
    <property type="evidence" value="ECO:0007669"/>
    <property type="project" value="UniProtKB-UniRule"/>
</dbReference>
<evidence type="ECO:0000256" key="4">
    <source>
        <dbReference type="SAM" id="MobiDB-lite"/>
    </source>
</evidence>
<dbReference type="PROSITE" id="PS51900">
    <property type="entry name" value="CB"/>
    <property type="match status" value="1"/>
</dbReference>
<feature type="domain" description="Core-binding (CB)" evidence="5">
    <location>
        <begin position="123"/>
        <end position="204"/>
    </location>
</feature>
<feature type="compositionally biased region" description="Basic and acidic residues" evidence="4">
    <location>
        <begin position="393"/>
        <end position="407"/>
    </location>
</feature>
<evidence type="ECO:0000259" key="5">
    <source>
        <dbReference type="PROSITE" id="PS51900"/>
    </source>
</evidence>
<name>A0A3D8VBH3_9GAMM</name>
<keyword evidence="2" id="KW-0233">DNA recombination</keyword>
<evidence type="ECO:0000313" key="6">
    <source>
        <dbReference type="EMBL" id="RDY66777.1"/>
    </source>
</evidence>
<proteinExistence type="predicted"/>
<dbReference type="GO" id="GO:0006310">
    <property type="term" value="P:DNA recombination"/>
    <property type="evidence" value="ECO:0007669"/>
    <property type="project" value="UniProtKB-KW"/>
</dbReference>
<dbReference type="GO" id="GO:0015074">
    <property type="term" value="P:DNA integration"/>
    <property type="evidence" value="ECO:0007669"/>
    <property type="project" value="UniProtKB-KW"/>
</dbReference>
<gene>
    <name evidence="6" type="ORF">DX912_11710</name>
</gene>
<dbReference type="Gene3D" id="1.10.443.10">
    <property type="entry name" value="Intergrase catalytic core"/>
    <property type="match status" value="1"/>
</dbReference>
<evidence type="ECO:0000256" key="3">
    <source>
        <dbReference type="PROSITE-ProRule" id="PRU01248"/>
    </source>
</evidence>
<dbReference type="Proteomes" id="UP000256829">
    <property type="component" value="Unassembled WGS sequence"/>
</dbReference>
<keyword evidence="1" id="KW-0229">DNA integration</keyword>
<dbReference type="AlphaFoldDB" id="A0A3D8VBH3"/>
<sequence length="407" mass="45243">MTPRFDHQAAKSPLTVTVGQMSKTQYLQRLGQSWYLRVKVPRALQGRVGNTHIRRALGTRDLDEAVRRKWSALAQVRAYLEGLSAVATALPISPTPSAIAINCNPIPSLDLQLIANADARPAACLDSLLEQWLDSTACLKTTHFQRQQAYRELRAFLGGDRQPQVVTEALAAEYVDERLKQSPDSPSTRRRKLSALGAFWGWMASRRFVAKGVNPWKGFRLSTRDERMGGKKRPYAMAELVRLFSGAPTYPALREVMALGLYTGARIDELCSLTQGDIRWDRNAAFVRIAKSKTYAGARTLAVLHPIPVAVLRARWRKSIAATSPLFPELKGGGYPRQNRFAGALGGLMTGRGDSLCAWGGWDARAIDCKSDRTRRKPTQAGGSQRNYPRPGVTEERVDRRRTRADS</sequence>
<protein>
    <recommendedName>
        <fullName evidence="5">Core-binding (CB) domain-containing protein</fullName>
    </recommendedName>
</protein>
<dbReference type="SUPFAM" id="SSF56349">
    <property type="entry name" value="DNA breaking-rejoining enzymes"/>
    <property type="match status" value="1"/>
</dbReference>
<accession>A0A3D8VBH3</accession>
<dbReference type="InterPro" id="IPR046668">
    <property type="entry name" value="DUF6538"/>
</dbReference>
<comment type="caution">
    <text evidence="6">The sequence shown here is derived from an EMBL/GenBank/DDBJ whole genome shotgun (WGS) entry which is preliminary data.</text>
</comment>
<dbReference type="EMBL" id="QTJR01000007">
    <property type="protein sequence ID" value="RDY66777.1"/>
    <property type="molecule type" value="Genomic_DNA"/>
</dbReference>
<dbReference type="InterPro" id="IPR013762">
    <property type="entry name" value="Integrase-like_cat_sf"/>
</dbReference>